<feature type="transmembrane region" description="Helical" evidence="3">
    <location>
        <begin position="270"/>
        <end position="300"/>
    </location>
</feature>
<feature type="transmembrane region" description="Helical" evidence="3">
    <location>
        <begin position="345"/>
        <end position="364"/>
    </location>
</feature>
<evidence type="ECO:0000313" key="5">
    <source>
        <dbReference type="Proteomes" id="UP001597218"/>
    </source>
</evidence>
<dbReference type="RefSeq" id="WP_381536477.1">
    <property type="nucleotide sequence ID" value="NZ_JBHUGI010000015.1"/>
</dbReference>
<evidence type="ECO:0000313" key="4">
    <source>
        <dbReference type="EMBL" id="MFD1927746.1"/>
    </source>
</evidence>
<dbReference type="InterPro" id="IPR050768">
    <property type="entry name" value="UPF0353/GerABKA_families"/>
</dbReference>
<evidence type="ECO:0000256" key="2">
    <source>
        <dbReference type="ARBA" id="ARBA00023136"/>
    </source>
</evidence>
<keyword evidence="2 3" id="KW-0472">Membrane</keyword>
<gene>
    <name evidence="4" type="ORF">ACFSFY_06685</name>
</gene>
<protein>
    <submittedName>
        <fullName evidence="4">Spore germination protein</fullName>
    </submittedName>
</protein>
<organism evidence="4 5">
    <name type="scientific">Sporosarcina siberiensis</name>
    <dbReference type="NCBI Taxonomy" id="1365606"/>
    <lineage>
        <taxon>Bacteria</taxon>
        <taxon>Bacillati</taxon>
        <taxon>Bacillota</taxon>
        <taxon>Bacilli</taxon>
        <taxon>Bacillales</taxon>
        <taxon>Caryophanaceae</taxon>
        <taxon>Sporosarcina</taxon>
    </lineage>
</organism>
<evidence type="ECO:0000256" key="1">
    <source>
        <dbReference type="ARBA" id="ARBA00005278"/>
    </source>
</evidence>
<dbReference type="PANTHER" id="PTHR22550:SF5">
    <property type="entry name" value="LEUCINE ZIPPER PROTEIN 4"/>
    <property type="match status" value="1"/>
</dbReference>
<dbReference type="PIRSF" id="PIRSF005690">
    <property type="entry name" value="GerBA"/>
    <property type="match status" value="1"/>
</dbReference>
<dbReference type="InterPro" id="IPR004995">
    <property type="entry name" value="Spore_Ger"/>
</dbReference>
<comment type="similarity">
    <text evidence="1">Belongs to the GerABKA family.</text>
</comment>
<keyword evidence="3" id="KW-1133">Transmembrane helix</keyword>
<feature type="transmembrane region" description="Helical" evidence="3">
    <location>
        <begin position="370"/>
        <end position="391"/>
    </location>
</feature>
<dbReference type="EMBL" id="JBHUGI010000015">
    <property type="protein sequence ID" value="MFD1927746.1"/>
    <property type="molecule type" value="Genomic_DNA"/>
</dbReference>
<proteinExistence type="inferred from homology"/>
<accession>A0ABW4SGI7</accession>
<reference evidence="5" key="1">
    <citation type="journal article" date="2019" name="Int. J. Syst. Evol. Microbiol.">
        <title>The Global Catalogue of Microorganisms (GCM) 10K type strain sequencing project: providing services to taxonomists for standard genome sequencing and annotation.</title>
        <authorList>
            <consortium name="The Broad Institute Genomics Platform"/>
            <consortium name="The Broad Institute Genome Sequencing Center for Infectious Disease"/>
            <person name="Wu L."/>
            <person name="Ma J."/>
        </authorList>
    </citation>
    <scope>NUCLEOTIDE SEQUENCE [LARGE SCALE GENOMIC DNA]</scope>
    <source>
        <strain evidence="5">CGMCC 4.7177</strain>
    </source>
</reference>
<dbReference type="Proteomes" id="UP001597218">
    <property type="component" value="Unassembled WGS sequence"/>
</dbReference>
<keyword evidence="5" id="KW-1185">Reference proteome</keyword>
<sequence length="455" mass="51079">MKENKKTVSVPPKLMAELAEKLKSSFDIAQIPLIIEDKEAHLFYLKTVVDGEKLQNVIIKPFFELNTIEHFEAYLNSLPNKSEVPSNEELLVELTRGFLLIAIEERFIFLELRKVNSDTVHPTLMEATIHGPQLAFSEDLATNLNIIRQNYHGASLVMNTYQLNDRSNRMIALLYDEESVNLKVLNKIKEKIELLEVPLVQSAGDLERLLTDKKYNLYPTTILTERPDRIVYNITGGKVIVMVDGSPQAIIAPVVFFDFMVSMESNYHNFWISLFTTFLGYFGLLTCLLLPSVYVAVTSYNPEILRTELALTVTGSRIGVPYPSYIEVLFMLIFMELLTEASIRLPKAVSATATTVGGLILGTAATEAALASNIMIIVVAAVAISTFVIPINELGFSIRITRIFLIIFTSLFGLNGLIVGFLLLIMLLANKDSFGEPYFKFFILAKNDEKKVNNE</sequence>
<keyword evidence="3" id="KW-0812">Transmembrane</keyword>
<dbReference type="PANTHER" id="PTHR22550">
    <property type="entry name" value="SPORE GERMINATION PROTEIN"/>
    <property type="match status" value="1"/>
</dbReference>
<dbReference type="Pfam" id="PF03323">
    <property type="entry name" value="GerA"/>
    <property type="match status" value="1"/>
</dbReference>
<evidence type="ECO:0000256" key="3">
    <source>
        <dbReference type="SAM" id="Phobius"/>
    </source>
</evidence>
<feature type="transmembrane region" description="Helical" evidence="3">
    <location>
        <begin position="320"/>
        <end position="338"/>
    </location>
</feature>
<comment type="caution">
    <text evidence="4">The sequence shown here is derived from an EMBL/GenBank/DDBJ whole genome shotgun (WGS) entry which is preliminary data.</text>
</comment>
<feature type="transmembrane region" description="Helical" evidence="3">
    <location>
        <begin position="403"/>
        <end position="429"/>
    </location>
</feature>
<name>A0ABW4SGI7_9BACL</name>